<protein>
    <submittedName>
        <fullName evidence="2">(rape) hypothetical protein</fullName>
    </submittedName>
</protein>
<name>A0A816PXY4_BRANA</name>
<dbReference type="Proteomes" id="UP001295469">
    <property type="component" value="Chromosome C06"/>
</dbReference>
<keyword evidence="1" id="KW-0812">Transmembrane</keyword>
<feature type="transmembrane region" description="Helical" evidence="1">
    <location>
        <begin position="118"/>
        <end position="138"/>
    </location>
</feature>
<feature type="transmembrane region" description="Helical" evidence="1">
    <location>
        <begin position="59"/>
        <end position="85"/>
    </location>
</feature>
<accession>A0A816PXY4</accession>
<gene>
    <name evidence="2" type="ORF">DARMORV10_C06P00910.1</name>
</gene>
<sequence>MSDITIFPEYRLFLDNSCLASLLMELVLPKFLLVLRSSVAGSLVLKIRDTSIYVLIKGSANWCLITSAFVADYVIVKCAFVAVSVSSFRSLYVFYISSGYISIFSSIGIEFRGFSTILVAYVLCMPTSISVFLCAQLLL</sequence>
<dbReference type="AlphaFoldDB" id="A0A816PXY4"/>
<organism evidence="2">
    <name type="scientific">Brassica napus</name>
    <name type="common">Rape</name>
    <dbReference type="NCBI Taxonomy" id="3708"/>
    <lineage>
        <taxon>Eukaryota</taxon>
        <taxon>Viridiplantae</taxon>
        <taxon>Streptophyta</taxon>
        <taxon>Embryophyta</taxon>
        <taxon>Tracheophyta</taxon>
        <taxon>Spermatophyta</taxon>
        <taxon>Magnoliopsida</taxon>
        <taxon>eudicotyledons</taxon>
        <taxon>Gunneridae</taxon>
        <taxon>Pentapetalae</taxon>
        <taxon>rosids</taxon>
        <taxon>malvids</taxon>
        <taxon>Brassicales</taxon>
        <taxon>Brassicaceae</taxon>
        <taxon>Brassiceae</taxon>
        <taxon>Brassica</taxon>
    </lineage>
</organism>
<feature type="transmembrane region" description="Helical" evidence="1">
    <location>
        <begin position="91"/>
        <end position="111"/>
    </location>
</feature>
<evidence type="ECO:0000313" key="2">
    <source>
        <dbReference type="EMBL" id="CAF2053797.1"/>
    </source>
</evidence>
<proteinExistence type="predicted"/>
<dbReference type="EMBL" id="HG994370">
    <property type="protein sequence ID" value="CAF2053797.1"/>
    <property type="molecule type" value="Genomic_DNA"/>
</dbReference>
<keyword evidence="1" id="KW-0472">Membrane</keyword>
<reference evidence="2" key="1">
    <citation type="submission" date="2021-01" db="EMBL/GenBank/DDBJ databases">
        <authorList>
            <consortium name="Genoscope - CEA"/>
            <person name="William W."/>
        </authorList>
    </citation>
    <scope>NUCLEOTIDE SEQUENCE</scope>
</reference>
<evidence type="ECO:0000256" key="1">
    <source>
        <dbReference type="SAM" id="Phobius"/>
    </source>
</evidence>
<keyword evidence="1" id="KW-1133">Transmembrane helix</keyword>